<sequence length="379" mass="43465">MVTQGATVTTTDYLAGYQYENSALKFFPTAEGYVEPEASSYKYIFQYKDHLGNVRLSYDKTLAIKEESNYYSFGLKQEGYNTVKIGVENKYKYNGKELQDELGLNFYDYGARNYDPALGRWMNVDPLAEVSRRWSPYNYCYNNPVINVDPDGMKPESSQTANVYYDWDEGGYRTQDGKTATAEEALDESNWNPLTADIFNSYVQKKYGVSDNQIGDFAGKLFEKAFIRFGEMNFEKDANFEGVSERSTLSIPDAYADGEHFNYKQLMFVRYEKSIWWEVKARNKNVTLDKQIKGFIDGLADEFKYTATKTGAAFLAIVTTSNSRVTPDVYVYAKARGVAIQHWQAQYKMDNGTMHVDFGYKNSPATPPVFQFNWNPVKL</sequence>
<dbReference type="PANTHER" id="PTHR32305">
    <property type="match status" value="1"/>
</dbReference>
<keyword evidence="2" id="KW-1185">Reference proteome</keyword>
<organism evidence="1 2">
    <name type="scientific">Flavobacterium salmonis</name>
    <dbReference type="NCBI Taxonomy" id="2654844"/>
    <lineage>
        <taxon>Bacteria</taxon>
        <taxon>Pseudomonadati</taxon>
        <taxon>Bacteroidota</taxon>
        <taxon>Flavobacteriia</taxon>
        <taxon>Flavobacteriales</taxon>
        <taxon>Flavobacteriaceae</taxon>
        <taxon>Flavobacterium</taxon>
    </lineage>
</organism>
<evidence type="ECO:0008006" key="3">
    <source>
        <dbReference type="Google" id="ProtNLM"/>
    </source>
</evidence>
<dbReference type="EMBL" id="CAIJDP010000063">
    <property type="protein sequence ID" value="CAD0003696.1"/>
    <property type="molecule type" value="Genomic_DNA"/>
</dbReference>
<dbReference type="InterPro" id="IPR022385">
    <property type="entry name" value="Rhs_assc_core"/>
</dbReference>
<dbReference type="AlphaFoldDB" id="A0A6V6YWB4"/>
<protein>
    <recommendedName>
        <fullName evidence="3">RHS repeat-associated core domain-containing protein</fullName>
    </recommendedName>
</protein>
<reference evidence="1 2" key="1">
    <citation type="submission" date="2020-06" db="EMBL/GenBank/DDBJ databases">
        <authorList>
            <person name="Criscuolo A."/>
        </authorList>
    </citation>
    <scope>NUCLEOTIDE SEQUENCE [LARGE SCALE GENOMIC DNA]</scope>
    <source>
        <strain evidence="2">CIP 111411</strain>
    </source>
</reference>
<dbReference type="Gene3D" id="2.180.10.10">
    <property type="entry name" value="RHS repeat-associated core"/>
    <property type="match status" value="1"/>
</dbReference>
<dbReference type="InterPro" id="IPR050708">
    <property type="entry name" value="T6SS_VgrG/RHS"/>
</dbReference>
<proteinExistence type="predicted"/>
<comment type="caution">
    <text evidence="1">The sequence shown here is derived from an EMBL/GenBank/DDBJ whole genome shotgun (WGS) entry which is preliminary data.</text>
</comment>
<evidence type="ECO:0000313" key="1">
    <source>
        <dbReference type="EMBL" id="CAD0003696.1"/>
    </source>
</evidence>
<name>A0A6V6YWB4_9FLAO</name>
<dbReference type="NCBIfam" id="TIGR03696">
    <property type="entry name" value="Rhs_assc_core"/>
    <property type="match status" value="1"/>
</dbReference>
<evidence type="ECO:0000313" key="2">
    <source>
        <dbReference type="Proteomes" id="UP000530060"/>
    </source>
</evidence>
<gene>
    <name evidence="1" type="ORF">FLAT13_01812</name>
</gene>
<accession>A0A6V6YWB4</accession>
<dbReference type="PANTHER" id="PTHR32305:SF15">
    <property type="entry name" value="PROTEIN RHSA-RELATED"/>
    <property type="match status" value="1"/>
</dbReference>
<dbReference type="Proteomes" id="UP000530060">
    <property type="component" value="Unassembled WGS sequence"/>
</dbReference>